<dbReference type="RefSeq" id="WP_112194047.1">
    <property type="nucleotide sequence ID" value="NZ_CP023565.1"/>
</dbReference>
<dbReference type="Proteomes" id="UP000250153">
    <property type="component" value="Chromosome"/>
</dbReference>
<organism evidence="2 5">
    <name type="scientific">Ligilactobacillus murinus</name>
    <dbReference type="NCBI Taxonomy" id="1622"/>
    <lineage>
        <taxon>Bacteria</taxon>
        <taxon>Bacillati</taxon>
        <taxon>Bacillota</taxon>
        <taxon>Bacilli</taxon>
        <taxon>Lactobacillales</taxon>
        <taxon>Lactobacillaceae</taxon>
        <taxon>Ligilactobacillus</taxon>
    </lineage>
</organism>
<accession>A0AAD0PAS6</accession>
<feature type="domain" description="DUF4422" evidence="1">
    <location>
        <begin position="5"/>
        <end position="225"/>
    </location>
</feature>
<keyword evidence="4" id="KW-1185">Reference proteome</keyword>
<proteinExistence type="predicted"/>
<dbReference type="InterPro" id="IPR025536">
    <property type="entry name" value="DUF4422"/>
</dbReference>
<evidence type="ECO:0000313" key="5">
    <source>
        <dbReference type="Proteomes" id="UP000250153"/>
    </source>
</evidence>
<evidence type="ECO:0000313" key="4">
    <source>
        <dbReference type="Proteomes" id="UP000250143"/>
    </source>
</evidence>
<name>A0AAD0PAS6_9LACO</name>
<evidence type="ECO:0000313" key="2">
    <source>
        <dbReference type="EMBL" id="AWZ39156.1"/>
    </source>
</evidence>
<dbReference type="Pfam" id="PF14393">
    <property type="entry name" value="DUF4422"/>
    <property type="match status" value="1"/>
</dbReference>
<dbReference type="AlphaFoldDB" id="A0AAD0PAS6"/>
<protein>
    <submittedName>
        <fullName evidence="2">Exopolysaccharide biosynthesis protein</fullName>
    </submittedName>
</protein>
<sequence>MKAEVYVVSHKKTKMPKDEIYLPLQVGKDPENFKGFLRDNTGDNISAKNENYCELTAQYWATKNRTADVKGLVHYRRFFSNGKRNFFASVDKKYQDIMTSETLQKALQEYDMILPKKRNYYIETSWSHYEHVHHIKDLETTRQVLVEKYPDHVPFFDQAVKRRSVHMFNMMIAKSELFDAYTTWLIDVLSEVEKRTDISDYTPYEKRIYGFISELLLDVWVDKNQISYVEYPVMFMGKQNWVKKISSFLIRKITGKPSRLDN</sequence>
<gene>
    <name evidence="3" type="ORF">CPQ89_03255</name>
    <name evidence="2" type="ORF">CPS94_09590</name>
</gene>
<dbReference type="Proteomes" id="UP000250143">
    <property type="component" value="Chromosome"/>
</dbReference>
<evidence type="ECO:0000313" key="3">
    <source>
        <dbReference type="EMBL" id="AWZ40125.1"/>
    </source>
</evidence>
<evidence type="ECO:0000259" key="1">
    <source>
        <dbReference type="Pfam" id="PF14393"/>
    </source>
</evidence>
<dbReference type="EMBL" id="CP023566">
    <property type="protein sequence ID" value="AWZ40125.1"/>
    <property type="molecule type" value="Genomic_DNA"/>
</dbReference>
<dbReference type="GeneID" id="48467402"/>
<dbReference type="KEGG" id="lmur:CPS94_09590"/>
<reference evidence="4 5" key="1">
    <citation type="submission" date="2017-09" db="EMBL/GenBank/DDBJ databases">
        <title>Predominant Lactobacillus spp. isolated from feces of mice subjected to short-term calorie restriction.</title>
        <authorList>
            <person name="Zhang C."/>
            <person name="Zhao L."/>
            <person name="Pan F."/>
        </authorList>
    </citation>
    <scope>NUCLEOTIDE SEQUENCE [LARGE SCALE GENOMIC DNA]</scope>
    <source>
        <strain evidence="3 4">CR141</strain>
        <strain evidence="2 5">CR147</strain>
    </source>
</reference>
<dbReference type="EMBL" id="CP023565">
    <property type="protein sequence ID" value="AWZ39156.1"/>
    <property type="molecule type" value="Genomic_DNA"/>
</dbReference>